<feature type="domain" description="Baseplate structural protein Gp10 C-terminal" evidence="1">
    <location>
        <begin position="109"/>
        <end position="295"/>
    </location>
</feature>
<organism evidence="2 3">
    <name type="scientific">Fusobacterium necrophorum subsp. funduliforme Fnf 1007</name>
    <dbReference type="NCBI Taxonomy" id="1161424"/>
    <lineage>
        <taxon>Bacteria</taxon>
        <taxon>Fusobacteriati</taxon>
        <taxon>Fusobacteriota</taxon>
        <taxon>Fusobacteriia</taxon>
        <taxon>Fusobacteriales</taxon>
        <taxon>Fusobacteriaceae</taxon>
        <taxon>Fusobacterium</taxon>
    </lineage>
</organism>
<dbReference type="Pfam" id="PF21939">
    <property type="entry name" value="Gp10_C"/>
    <property type="match status" value="1"/>
</dbReference>
<accession>A0AAN4ATV9</accession>
<proteinExistence type="predicted"/>
<dbReference type="RefSeq" id="WP_005960457.1">
    <property type="nucleotide sequence ID" value="NZ_ALKK01000011.1"/>
</dbReference>
<dbReference type="Proteomes" id="UP000003120">
    <property type="component" value="Unassembled WGS sequence"/>
</dbReference>
<dbReference type="GeneID" id="75075167"/>
<dbReference type="EMBL" id="ALKK01000011">
    <property type="protein sequence ID" value="EJU18845.1"/>
    <property type="molecule type" value="Genomic_DNA"/>
</dbReference>
<reference evidence="2 3" key="1">
    <citation type="submission" date="2012-07" db="EMBL/GenBank/DDBJ databases">
        <authorList>
            <person name="Durkin A.S."/>
            <person name="McCorrison J."/>
            <person name="Torralba M."/>
            <person name="Gillis M."/>
            <person name="Methe B."/>
            <person name="Sutton G."/>
            <person name="Nelson K.E."/>
        </authorList>
    </citation>
    <scope>NUCLEOTIDE SEQUENCE [LARGE SCALE GENOMIC DNA]</scope>
    <source>
        <strain evidence="2 3">Fnf 1007</strain>
    </source>
</reference>
<dbReference type="InterPro" id="IPR053827">
    <property type="entry name" value="Gp10_C"/>
</dbReference>
<protein>
    <recommendedName>
        <fullName evidence="1">Baseplate structural protein Gp10 C-terminal domain-containing protein</fullName>
    </recommendedName>
</protein>
<name>A0AAN4ATV9_9FUSO</name>
<sequence>MANWIEDPQNRENVEKVSEEIKLPLYKASAKGEFRPWLKESFDKLEDYLVALKKLAESKEPKVDWKSGGNLEKTNEYKKNDSSFLLDTKGSNQLYEDLLRIINSLDKCPYKVGDIYTTTNNSNPALLWVGTTWEKIEGKFLRATKTGENTGTTGGSDTKVLSVANMPSHTHAISIAAGGNHTHSQDAHAHSRGSMEITGTVGGLIVAGSMTGAFAYWQKKGVQGDSGGMVEWNEGYGGNNADFYASRTWSGSTTAAAAGIHYNGNHNHSASASYSGNGQAFDIKPSYMNVNIWKRLS</sequence>
<evidence type="ECO:0000313" key="2">
    <source>
        <dbReference type="EMBL" id="EJU18845.1"/>
    </source>
</evidence>
<evidence type="ECO:0000313" key="3">
    <source>
        <dbReference type="Proteomes" id="UP000003120"/>
    </source>
</evidence>
<evidence type="ECO:0000259" key="1">
    <source>
        <dbReference type="Pfam" id="PF21939"/>
    </source>
</evidence>
<dbReference type="AlphaFoldDB" id="A0AAN4ATV9"/>
<gene>
    <name evidence="2" type="ORF">HMPREF1127_1150</name>
</gene>
<comment type="caution">
    <text evidence="2">The sequence shown here is derived from an EMBL/GenBank/DDBJ whole genome shotgun (WGS) entry which is preliminary data.</text>
</comment>